<dbReference type="Pfam" id="PF13584">
    <property type="entry name" value="BatD"/>
    <property type="match status" value="1"/>
</dbReference>
<feature type="compositionally biased region" description="Low complexity" evidence="1">
    <location>
        <begin position="393"/>
        <end position="414"/>
    </location>
</feature>
<feature type="signal peptide" evidence="3">
    <location>
        <begin position="1"/>
        <end position="23"/>
    </location>
</feature>
<keyword evidence="3" id="KW-0732">Signal</keyword>
<keyword evidence="2" id="KW-1133">Transmembrane helix</keyword>
<sequence>MATIPLSRLFALVLLLRAGAGLAADIQVNVDRDPVQLDESFQIVFTATEDPDDDPDFGPLRRDFDIRSQDQSSQLAIANGKRSWQKEWRLTVMAKRAGDLTIPSVPFGKDRSPPMNLRVEAGSGPSTSQAGKQGELFMEVEVEPKNPYVQAQVLYTVRILSQVGLANARLEEPKLENAVMERVTEDNQYETRRNGQPYRAIERRFAIFPQQSGKLTIQPPLLEAEVQSGRSSMFNRFFSQQGDAVRLRGEAVELNVRPIPAQFSGKHWLPAKELALEETLTQPGTNATPRQTAAGEPLTRTLKLRALASTVGNLPELAAAAPPGLRAYPDQPALNEERTPKGLKASREEKIALIPAQAGSYTLPEIAIPWWNTETDREEIARVPARTLTVGAGASAPQAASPAAPAEPAVAQQETIPSQSPAAAPAAPATAPYLWIGLTAFFALGWLLTGLAWWRSSRPAAAVSTVPPSTGENAARQPRRRLRDACRANDASAARQALLAWAQAHWPENPPRHLDEVAARGGTELASEIARLNRASYATDASPWSGADLLAVLDRLPERSAGAKSDGLEPLYRAG</sequence>
<feature type="region of interest" description="Disordered" evidence="1">
    <location>
        <begin position="462"/>
        <end position="482"/>
    </location>
</feature>
<dbReference type="KEGG" id="moz:MoryE10_00710"/>
<keyword evidence="6" id="KW-1185">Reference proteome</keyword>
<name>A0A8D5AKS9_9GAMM</name>
<evidence type="ECO:0000256" key="3">
    <source>
        <dbReference type="SAM" id="SignalP"/>
    </source>
</evidence>
<feature type="region of interest" description="Disordered" evidence="1">
    <location>
        <begin position="322"/>
        <end position="344"/>
    </location>
</feature>
<evidence type="ECO:0000256" key="1">
    <source>
        <dbReference type="SAM" id="MobiDB-lite"/>
    </source>
</evidence>
<evidence type="ECO:0000256" key="2">
    <source>
        <dbReference type="SAM" id="Phobius"/>
    </source>
</evidence>
<feature type="transmembrane region" description="Helical" evidence="2">
    <location>
        <begin position="433"/>
        <end position="454"/>
    </location>
</feature>
<proteinExistence type="predicted"/>
<keyword evidence="2" id="KW-0472">Membrane</keyword>
<dbReference type="EMBL" id="AP019782">
    <property type="protein sequence ID" value="BBL69465.1"/>
    <property type="molecule type" value="Genomic_DNA"/>
</dbReference>
<gene>
    <name evidence="5" type="ORF">MoryE10_00710</name>
</gene>
<feature type="chain" id="PRO_5034518307" description="DUF7939 domain-containing protein" evidence="3">
    <location>
        <begin position="24"/>
        <end position="575"/>
    </location>
</feature>
<feature type="compositionally biased region" description="Basic and acidic residues" evidence="1">
    <location>
        <begin position="335"/>
        <end position="344"/>
    </location>
</feature>
<dbReference type="Pfam" id="PF25607">
    <property type="entry name" value="DUF7939"/>
    <property type="match status" value="1"/>
</dbReference>
<evidence type="ECO:0000313" key="6">
    <source>
        <dbReference type="Proteomes" id="UP000824988"/>
    </source>
</evidence>
<evidence type="ECO:0000259" key="4">
    <source>
        <dbReference type="Pfam" id="PF25607"/>
    </source>
</evidence>
<dbReference type="AlphaFoldDB" id="A0A8D5AKS9"/>
<dbReference type="PANTHER" id="PTHR40940:SF1">
    <property type="entry name" value="PROTEIN BATD"/>
    <property type="match status" value="1"/>
</dbReference>
<feature type="domain" description="DUF7939" evidence="4">
    <location>
        <begin position="476"/>
        <end position="559"/>
    </location>
</feature>
<feature type="region of interest" description="Disordered" evidence="1">
    <location>
        <begin position="393"/>
        <end position="424"/>
    </location>
</feature>
<dbReference type="RefSeq" id="WP_221047866.1">
    <property type="nucleotide sequence ID" value="NZ_AP019782.1"/>
</dbReference>
<dbReference type="InterPro" id="IPR025738">
    <property type="entry name" value="BatD"/>
</dbReference>
<keyword evidence="2" id="KW-0812">Transmembrane</keyword>
<protein>
    <recommendedName>
        <fullName evidence="4">DUF7939 domain-containing protein</fullName>
    </recommendedName>
</protein>
<dbReference type="PANTHER" id="PTHR40940">
    <property type="entry name" value="PROTEIN BATD-RELATED"/>
    <property type="match status" value="1"/>
</dbReference>
<dbReference type="InterPro" id="IPR057699">
    <property type="entry name" value="DUF7939"/>
</dbReference>
<reference evidence="5" key="1">
    <citation type="submission" date="2019-06" db="EMBL/GenBank/DDBJ databases">
        <title>Complete genome sequence of Methylogaea oryzae strain JCM16910.</title>
        <authorList>
            <person name="Asakawa S."/>
        </authorList>
    </citation>
    <scope>NUCLEOTIDE SEQUENCE</scope>
    <source>
        <strain evidence="5">E10</strain>
    </source>
</reference>
<organism evidence="5 6">
    <name type="scientific">Methylogaea oryzae</name>
    <dbReference type="NCBI Taxonomy" id="1295382"/>
    <lineage>
        <taxon>Bacteria</taxon>
        <taxon>Pseudomonadati</taxon>
        <taxon>Pseudomonadota</taxon>
        <taxon>Gammaproteobacteria</taxon>
        <taxon>Methylococcales</taxon>
        <taxon>Methylococcaceae</taxon>
        <taxon>Methylogaea</taxon>
    </lineage>
</organism>
<accession>A0A8D5AKS9</accession>
<evidence type="ECO:0000313" key="5">
    <source>
        <dbReference type="EMBL" id="BBL69465.1"/>
    </source>
</evidence>
<dbReference type="Proteomes" id="UP000824988">
    <property type="component" value="Chromosome"/>
</dbReference>